<dbReference type="HAMAP" id="MF_00154">
    <property type="entry name" value="CyoE_CtaB"/>
    <property type="match status" value="1"/>
</dbReference>
<evidence type="ECO:0000256" key="3">
    <source>
        <dbReference type="ARBA" id="ARBA00012292"/>
    </source>
</evidence>
<comment type="similarity">
    <text evidence="14">Belongs to the UbiA prenyltransferase family. Protoheme IX farnesyltransferase subfamily.</text>
</comment>
<dbReference type="NCBIfam" id="NF003349">
    <property type="entry name" value="PRK04375.1-2"/>
    <property type="match status" value="1"/>
</dbReference>
<evidence type="ECO:0000256" key="4">
    <source>
        <dbReference type="ARBA" id="ARBA00022475"/>
    </source>
</evidence>
<comment type="miscellaneous">
    <text evidence="14">Carbon 2 of the heme B porphyrin ring is defined according to the Fischer nomenclature.</text>
</comment>
<protein>
    <recommendedName>
        <fullName evidence="11 14">Protoheme IX farnesyltransferase</fullName>
        <ecNumber evidence="3 14">2.5.1.141</ecNumber>
    </recommendedName>
    <alternativeName>
        <fullName evidence="12 14">Heme B farnesyltransferase</fullName>
    </alternativeName>
    <alternativeName>
        <fullName evidence="10 14">Heme O synthase</fullName>
    </alternativeName>
</protein>
<evidence type="ECO:0000256" key="2">
    <source>
        <dbReference type="ARBA" id="ARBA00004919"/>
    </source>
</evidence>
<evidence type="ECO:0000256" key="8">
    <source>
        <dbReference type="ARBA" id="ARBA00023133"/>
    </source>
</evidence>
<feature type="transmembrane region" description="Helical" evidence="14">
    <location>
        <begin position="101"/>
        <end position="119"/>
    </location>
</feature>
<dbReference type="GO" id="GO:0008495">
    <property type="term" value="F:protoheme IX farnesyltransferase activity"/>
    <property type="evidence" value="ECO:0007669"/>
    <property type="project" value="UniProtKB-UniRule"/>
</dbReference>
<keyword evidence="7 14" id="KW-1133">Transmembrane helix</keyword>
<dbReference type="UniPathway" id="UPA00834">
    <property type="reaction ID" value="UER00712"/>
</dbReference>
<evidence type="ECO:0000313" key="16">
    <source>
        <dbReference type="Proteomes" id="UP000217215"/>
    </source>
</evidence>
<evidence type="ECO:0000256" key="9">
    <source>
        <dbReference type="ARBA" id="ARBA00023136"/>
    </source>
</evidence>
<dbReference type="KEGG" id="psuf:A1sIA56_06140"/>
<comment type="function">
    <text evidence="14">Converts heme B (protoheme IX) to heme O by substitution of the vinyl group on carbon 2 of heme B porphyrin ring with a hydroxyethyl farnesyl side group.</text>
</comment>
<dbReference type="Pfam" id="PF01040">
    <property type="entry name" value="UbiA"/>
    <property type="match status" value="1"/>
</dbReference>
<dbReference type="InterPro" id="IPR006369">
    <property type="entry name" value="Protohaem_IX_farnesylTrfase"/>
</dbReference>
<proteinExistence type="inferred from homology"/>
<keyword evidence="6 14" id="KW-0812">Transmembrane</keyword>
<dbReference type="GO" id="GO:0048034">
    <property type="term" value="P:heme O biosynthetic process"/>
    <property type="evidence" value="ECO:0007669"/>
    <property type="project" value="UniProtKB-UniRule"/>
</dbReference>
<feature type="transmembrane region" description="Helical" evidence="14">
    <location>
        <begin position="30"/>
        <end position="51"/>
    </location>
</feature>
<reference evidence="15 16" key="1">
    <citation type="submission" date="2016-07" db="EMBL/GenBank/DDBJ databases">
        <title>High microdiversification within the ubiquitous acI lineage of Actinobacteria.</title>
        <authorList>
            <person name="Neuenschwander S.M."/>
            <person name="Salcher M."/>
            <person name="Ghai R."/>
            <person name="Pernthaler J."/>
        </authorList>
    </citation>
    <scope>NUCLEOTIDE SEQUENCE [LARGE SCALE GENOMIC DNA]</scope>
    <source>
        <strain evidence="15">MMS-IA-56</strain>
    </source>
</reference>
<dbReference type="InterPro" id="IPR030470">
    <property type="entry name" value="UbiA_prenylTrfase_CS"/>
</dbReference>
<evidence type="ECO:0000256" key="13">
    <source>
        <dbReference type="ARBA" id="ARBA00047690"/>
    </source>
</evidence>
<evidence type="ECO:0000313" key="15">
    <source>
        <dbReference type="EMBL" id="ASY16660.1"/>
    </source>
</evidence>
<feature type="transmembrane region" description="Helical" evidence="14">
    <location>
        <begin position="254"/>
        <end position="277"/>
    </location>
</feature>
<evidence type="ECO:0000256" key="10">
    <source>
        <dbReference type="ARBA" id="ARBA00030253"/>
    </source>
</evidence>
<keyword evidence="16" id="KW-1185">Reference proteome</keyword>
<sequence>MKLRVVELLIITTLPAMVLAEKGLPSFGLVAATLVGGTLAAGASNAFNMVIEADTDKLMVRTSKRPIVTGAISRKHATLFATAISILSLAIFAIFTTALATLLTALAIFYYVVIYTILLKPNTSQNIVWGGAAGCMPVLIGWAAVTGSLTWVPVAFFMVVFFWTPPHFWALAIKYKDDYSAAGIPMLPSVSSQSSVIGQMWFHTIAMVISSTAMIQLAELPVWVLCTTVLLGAVFTFQLFALKENSDNYNKVAAGIFHWSITYLSLLSILLVVAQLLSA</sequence>
<dbReference type="CDD" id="cd13957">
    <property type="entry name" value="PT_UbiA_Cox10"/>
    <property type="match status" value="1"/>
</dbReference>
<gene>
    <name evidence="14" type="primary">ctaB</name>
    <name evidence="15" type="ORF">A1sIA56_06140</name>
</gene>
<keyword evidence="5 14" id="KW-0808">Transferase</keyword>
<organism evidence="15 16">
    <name type="scientific">Candidatus Planktophila sulfonica</name>
    <dbReference type="NCBI Taxonomy" id="1884904"/>
    <lineage>
        <taxon>Bacteria</taxon>
        <taxon>Bacillati</taxon>
        <taxon>Actinomycetota</taxon>
        <taxon>Actinomycetes</taxon>
        <taxon>Candidatus Nanopelagicales</taxon>
        <taxon>Candidatus Nanopelagicaceae</taxon>
        <taxon>Candidatus Planktophila</taxon>
    </lineage>
</organism>
<evidence type="ECO:0000256" key="5">
    <source>
        <dbReference type="ARBA" id="ARBA00022679"/>
    </source>
</evidence>
<evidence type="ECO:0000256" key="12">
    <source>
        <dbReference type="ARBA" id="ARBA00042475"/>
    </source>
</evidence>
<evidence type="ECO:0000256" key="6">
    <source>
        <dbReference type="ARBA" id="ARBA00022692"/>
    </source>
</evidence>
<feature type="transmembrane region" description="Helical" evidence="14">
    <location>
        <begin position="126"/>
        <end position="145"/>
    </location>
</feature>
<feature type="transmembrane region" description="Helical" evidence="14">
    <location>
        <begin position="151"/>
        <end position="175"/>
    </location>
</feature>
<evidence type="ECO:0000256" key="1">
    <source>
        <dbReference type="ARBA" id="ARBA00004651"/>
    </source>
</evidence>
<evidence type="ECO:0000256" key="11">
    <source>
        <dbReference type="ARBA" id="ARBA00040810"/>
    </source>
</evidence>
<accession>A0A249KIM8</accession>
<comment type="catalytic activity">
    <reaction evidence="13 14">
        <text>heme b + (2E,6E)-farnesyl diphosphate + H2O = Fe(II)-heme o + diphosphate</text>
        <dbReference type="Rhea" id="RHEA:28070"/>
        <dbReference type="ChEBI" id="CHEBI:15377"/>
        <dbReference type="ChEBI" id="CHEBI:33019"/>
        <dbReference type="ChEBI" id="CHEBI:60344"/>
        <dbReference type="ChEBI" id="CHEBI:60530"/>
        <dbReference type="ChEBI" id="CHEBI:175763"/>
        <dbReference type="EC" id="2.5.1.141"/>
    </reaction>
</comment>
<feature type="transmembrane region" description="Helical" evidence="14">
    <location>
        <begin position="77"/>
        <end position="95"/>
    </location>
</feature>
<dbReference type="PANTHER" id="PTHR43448">
    <property type="entry name" value="PROTOHEME IX FARNESYLTRANSFERASE, MITOCHONDRIAL"/>
    <property type="match status" value="1"/>
</dbReference>
<dbReference type="EC" id="2.5.1.141" evidence="3 14"/>
<dbReference type="GO" id="GO:0005886">
    <property type="term" value="C:plasma membrane"/>
    <property type="evidence" value="ECO:0007669"/>
    <property type="project" value="UniProtKB-SubCell"/>
</dbReference>
<comment type="pathway">
    <text evidence="2 14">Porphyrin-containing compound metabolism; heme O biosynthesis; heme O from protoheme: step 1/1.</text>
</comment>
<feature type="transmembrane region" description="Helical" evidence="14">
    <location>
        <begin position="222"/>
        <end position="242"/>
    </location>
</feature>
<evidence type="ECO:0000256" key="14">
    <source>
        <dbReference type="HAMAP-Rule" id="MF_00154"/>
    </source>
</evidence>
<dbReference type="AlphaFoldDB" id="A0A249KIM8"/>
<keyword evidence="9 14" id="KW-0472">Membrane</keyword>
<dbReference type="PROSITE" id="PS00943">
    <property type="entry name" value="UBIA"/>
    <property type="match status" value="1"/>
</dbReference>
<dbReference type="Proteomes" id="UP000217215">
    <property type="component" value="Chromosome"/>
</dbReference>
<dbReference type="PANTHER" id="PTHR43448:SF7">
    <property type="entry name" value="4-HYDROXYBENZOATE SOLANESYLTRANSFERASE"/>
    <property type="match status" value="1"/>
</dbReference>
<comment type="subcellular location">
    <subcellularLocation>
        <location evidence="1 14">Cell membrane</location>
        <topology evidence="1 14">Multi-pass membrane protein</topology>
    </subcellularLocation>
</comment>
<dbReference type="InterPro" id="IPR000537">
    <property type="entry name" value="UbiA_prenyltransferase"/>
</dbReference>
<dbReference type="EMBL" id="CP016773">
    <property type="protein sequence ID" value="ASY16660.1"/>
    <property type="molecule type" value="Genomic_DNA"/>
</dbReference>
<name>A0A249KIM8_9ACTN</name>
<keyword evidence="8 14" id="KW-0350">Heme biosynthesis</keyword>
<dbReference type="NCBIfam" id="TIGR01473">
    <property type="entry name" value="cyoE_ctaB"/>
    <property type="match status" value="1"/>
</dbReference>
<keyword evidence="4 14" id="KW-1003">Cell membrane</keyword>
<dbReference type="Gene3D" id="1.10.357.140">
    <property type="entry name" value="UbiA prenyltransferase"/>
    <property type="match status" value="1"/>
</dbReference>
<dbReference type="InterPro" id="IPR044878">
    <property type="entry name" value="UbiA_sf"/>
</dbReference>
<evidence type="ECO:0000256" key="7">
    <source>
        <dbReference type="ARBA" id="ARBA00022989"/>
    </source>
</evidence>